<feature type="non-terminal residue" evidence="2">
    <location>
        <position position="1"/>
    </location>
</feature>
<dbReference type="PANTHER" id="PTHR38787:SF3">
    <property type="entry name" value="REGULATORY P DOMAIN-CONTAINING PROTEIN"/>
    <property type="match status" value="1"/>
</dbReference>
<dbReference type="InterPro" id="IPR013517">
    <property type="entry name" value="FG-GAP"/>
</dbReference>
<dbReference type="InterPro" id="IPR028994">
    <property type="entry name" value="Integrin_alpha_N"/>
</dbReference>
<gene>
    <name evidence="2" type="ORF">METZ01_LOCUS79348</name>
</gene>
<dbReference type="PANTHER" id="PTHR38787">
    <property type="entry name" value="REGULATORY P DOMAIN-CONTAINING PROTEIN"/>
    <property type="match status" value="1"/>
</dbReference>
<dbReference type="Gene3D" id="2.130.10.130">
    <property type="entry name" value="Integrin alpha, N-terminal"/>
    <property type="match status" value="1"/>
</dbReference>
<dbReference type="Pfam" id="PF14312">
    <property type="entry name" value="FG-GAP_2"/>
    <property type="match status" value="1"/>
</dbReference>
<name>A0A381UEU7_9ZZZZ</name>
<dbReference type="Pfam" id="PF08309">
    <property type="entry name" value="LVIVD"/>
    <property type="match status" value="1"/>
</dbReference>
<dbReference type="NCBIfam" id="TIGR04312">
    <property type="entry name" value="choice_anch_B"/>
    <property type="match status" value="1"/>
</dbReference>
<dbReference type="InterPro" id="IPR013211">
    <property type="entry name" value="LVIVD"/>
</dbReference>
<dbReference type="GO" id="GO:0005576">
    <property type="term" value="C:extracellular region"/>
    <property type="evidence" value="ECO:0007669"/>
    <property type="project" value="TreeGrafter"/>
</dbReference>
<sequence>KYDEENGVWEEHSRLAAFSGIRGDRFGTAVAIDGKDVWVGSPAPRGTDTGMVYLYRDEGGELLGAPRRIFLKETVTRDAFGDRIASRGGIAAVSATGMDHQAGAVYVYERNTNGEWEDRGELVSEPDALPALLGEVRECTNGKIGPFDCDGIDLLAFIPGSMLKAEGDSRGVRTNDNWGWTDPVTGREYALIGRNDGTSFFDITDPLNPLLVGDLAKTQNTPPSQLWRDIKFYNEHAFIVADGAGAHGMQVFDMSKLRDVPNMPMVFQPDSHYDLVESVHNIAINTETGFAYLVGADGRESCGGGLHMIDIRDPLNPQFAGCFRDERGTHDVQCAVYRGPDERYEGREICLKANGGFLSVSDVTDKESPVLLGRGTYPNPAYLHQGWLTDDHAYFIMNDESDVIAGNAETTRTTIWDLSDLEDPLLTTMFMGSLPASAHNLYVKGDFVYQANYRYGLHILDITDPENPVEAGMFDTAPYLEGPGFSGAWSNYPFFESGTIIVTSLMEGAFLLRKHD</sequence>
<proteinExistence type="predicted"/>
<dbReference type="EMBL" id="UINC01006264">
    <property type="protein sequence ID" value="SVA26494.1"/>
    <property type="molecule type" value="Genomic_DNA"/>
</dbReference>
<evidence type="ECO:0000256" key="1">
    <source>
        <dbReference type="ARBA" id="ARBA00022729"/>
    </source>
</evidence>
<evidence type="ECO:0008006" key="3">
    <source>
        <dbReference type="Google" id="ProtNLM"/>
    </source>
</evidence>
<keyword evidence="1" id="KW-0732">Signal</keyword>
<dbReference type="AlphaFoldDB" id="A0A381UEU7"/>
<reference evidence="2" key="1">
    <citation type="submission" date="2018-05" db="EMBL/GenBank/DDBJ databases">
        <authorList>
            <person name="Lanie J.A."/>
            <person name="Ng W.-L."/>
            <person name="Kazmierczak K.M."/>
            <person name="Andrzejewski T.M."/>
            <person name="Davidsen T.M."/>
            <person name="Wayne K.J."/>
            <person name="Tettelin H."/>
            <person name="Glass J.I."/>
            <person name="Rusch D."/>
            <person name="Podicherti R."/>
            <person name="Tsui H.-C.T."/>
            <person name="Winkler M.E."/>
        </authorList>
    </citation>
    <scope>NUCLEOTIDE SEQUENCE</scope>
</reference>
<organism evidence="2">
    <name type="scientific">marine metagenome</name>
    <dbReference type="NCBI Taxonomy" id="408172"/>
    <lineage>
        <taxon>unclassified sequences</taxon>
        <taxon>metagenomes</taxon>
        <taxon>ecological metagenomes</taxon>
    </lineage>
</organism>
<dbReference type="InterPro" id="IPR027589">
    <property type="entry name" value="Choice_anch_B"/>
</dbReference>
<protein>
    <recommendedName>
        <fullName evidence="3">Choice-of-anchor B family protein</fullName>
    </recommendedName>
</protein>
<evidence type="ECO:0000313" key="2">
    <source>
        <dbReference type="EMBL" id="SVA26494.1"/>
    </source>
</evidence>
<accession>A0A381UEU7</accession>